<dbReference type="PANTHER" id="PTHR38039">
    <property type="entry name" value="TOXIN YOEB"/>
    <property type="match status" value="1"/>
</dbReference>
<accession>A0ABV3X8P3</accession>
<dbReference type="SUPFAM" id="SSF143011">
    <property type="entry name" value="RelE-like"/>
    <property type="match status" value="1"/>
</dbReference>
<evidence type="ECO:0000256" key="6">
    <source>
        <dbReference type="ARBA" id="ARBA00030388"/>
    </source>
</evidence>
<evidence type="ECO:0000256" key="5">
    <source>
        <dbReference type="ARBA" id="ARBA00022801"/>
    </source>
</evidence>
<keyword evidence="3" id="KW-0540">Nuclease</keyword>
<dbReference type="Pfam" id="PF06769">
    <property type="entry name" value="YoeB_toxin"/>
    <property type="match status" value="1"/>
</dbReference>
<dbReference type="InterPro" id="IPR009614">
    <property type="entry name" value="YoeB_toxin"/>
</dbReference>
<comment type="similarity">
    <text evidence="1">Belongs to the YoeB family.</text>
</comment>
<evidence type="ECO:0000313" key="8">
    <source>
        <dbReference type="EMBL" id="MEX5285853.1"/>
    </source>
</evidence>
<sequence length="116" mass="13511">MKLRNALIRLRLIVSCLLRGTWIEISCRVEAALSAQVVPLARHDGLKFTHLAKKAQALIKILEANPFQNPPPYEKLRGSLQGAYSRRLNIQHRLVYEVLEEEKTVKIIRMWTQYEF</sequence>
<dbReference type="NCBIfam" id="TIGR02116">
    <property type="entry name" value="toxin_Txe_YoeB"/>
    <property type="match status" value="1"/>
</dbReference>
<gene>
    <name evidence="8" type="ORF">QCO44_09465</name>
</gene>
<keyword evidence="4" id="KW-0255">Endonuclease</keyword>
<comment type="caution">
    <text evidence="8">The sequence shown here is derived from an EMBL/GenBank/DDBJ whole genome shotgun (WGS) entry which is preliminary data.</text>
</comment>
<evidence type="ECO:0000313" key="9">
    <source>
        <dbReference type="Proteomes" id="UP001559623"/>
    </source>
</evidence>
<keyword evidence="2" id="KW-1277">Toxin-antitoxin system</keyword>
<keyword evidence="9" id="KW-1185">Reference proteome</keyword>
<proteinExistence type="inferred from homology"/>
<name>A0ABV3X8P3_9FIRM</name>
<evidence type="ECO:0000256" key="3">
    <source>
        <dbReference type="ARBA" id="ARBA00022722"/>
    </source>
</evidence>
<dbReference type="InterPro" id="IPR035093">
    <property type="entry name" value="RelE/ParE_toxin_dom_sf"/>
</dbReference>
<evidence type="ECO:0000256" key="2">
    <source>
        <dbReference type="ARBA" id="ARBA00022649"/>
    </source>
</evidence>
<protein>
    <recommendedName>
        <fullName evidence="7">Endoribonuclease YoeB</fullName>
    </recommendedName>
    <alternativeName>
        <fullName evidence="6">Putative mRNA interferase YoeB</fullName>
    </alternativeName>
</protein>
<evidence type="ECO:0000256" key="4">
    <source>
        <dbReference type="ARBA" id="ARBA00022759"/>
    </source>
</evidence>
<evidence type="ECO:0000256" key="7">
    <source>
        <dbReference type="ARBA" id="ARBA00050056"/>
    </source>
</evidence>
<organism evidence="8 9">
    <name type="scientific">Selenomonas sputigena</name>
    <dbReference type="NCBI Taxonomy" id="69823"/>
    <lineage>
        <taxon>Bacteria</taxon>
        <taxon>Bacillati</taxon>
        <taxon>Bacillota</taxon>
        <taxon>Negativicutes</taxon>
        <taxon>Selenomonadales</taxon>
        <taxon>Selenomonadaceae</taxon>
        <taxon>Selenomonas</taxon>
    </lineage>
</organism>
<keyword evidence="5" id="KW-0378">Hydrolase</keyword>
<dbReference type="Gene3D" id="3.30.2310.20">
    <property type="entry name" value="RelE-like"/>
    <property type="match status" value="1"/>
</dbReference>
<evidence type="ECO:0000256" key="1">
    <source>
        <dbReference type="ARBA" id="ARBA00008172"/>
    </source>
</evidence>
<dbReference type="PANTHER" id="PTHR38039:SF1">
    <property type="entry name" value="TOXIN YOEB"/>
    <property type="match status" value="1"/>
</dbReference>
<dbReference type="RefSeq" id="WP_368847578.1">
    <property type="nucleotide sequence ID" value="NZ_CP194411.1"/>
</dbReference>
<dbReference type="Proteomes" id="UP001559623">
    <property type="component" value="Unassembled WGS sequence"/>
</dbReference>
<reference evidence="8 9" key="1">
    <citation type="submission" date="2023-04" db="EMBL/GenBank/DDBJ databases">
        <title>Genome Sequence of Selenomonas sputigena ATCC 33150.</title>
        <authorList>
            <person name="Miller D.P."/>
            <person name="Anvari S."/>
            <person name="Polson S.W."/>
            <person name="Macdonald M."/>
            <person name="Mcdowell J.V."/>
        </authorList>
    </citation>
    <scope>NUCLEOTIDE SEQUENCE [LARGE SCALE GENOMIC DNA]</scope>
    <source>
        <strain evidence="8 9">ATCC 33150</strain>
    </source>
</reference>
<dbReference type="EMBL" id="JARVLH010000006">
    <property type="protein sequence ID" value="MEX5285853.1"/>
    <property type="molecule type" value="Genomic_DNA"/>
</dbReference>